<dbReference type="AlphaFoldDB" id="A0AAV6KRE8"/>
<dbReference type="Gene3D" id="4.10.280.10">
    <property type="entry name" value="Helix-loop-helix DNA-binding domain"/>
    <property type="match status" value="1"/>
</dbReference>
<keyword evidence="9" id="KW-1185">Reference proteome</keyword>
<evidence type="ECO:0000256" key="5">
    <source>
        <dbReference type="SAM" id="Coils"/>
    </source>
</evidence>
<feature type="region of interest" description="Disordered" evidence="6">
    <location>
        <begin position="21"/>
        <end position="51"/>
    </location>
</feature>
<comment type="subcellular location">
    <subcellularLocation>
        <location evidence="1">Nucleus</location>
    </subcellularLocation>
</comment>
<protein>
    <recommendedName>
        <fullName evidence="7">BHLH domain-containing protein</fullName>
    </recommendedName>
</protein>
<dbReference type="SUPFAM" id="SSF47459">
    <property type="entry name" value="HLH, helix-loop-helix DNA-binding domain"/>
    <property type="match status" value="1"/>
</dbReference>
<reference evidence="8" key="1">
    <citation type="submission" date="2020-08" db="EMBL/GenBank/DDBJ databases">
        <title>Plant Genome Project.</title>
        <authorList>
            <person name="Zhang R.-G."/>
        </authorList>
    </citation>
    <scope>NUCLEOTIDE SEQUENCE</scope>
    <source>
        <strain evidence="8">WSP0</strain>
        <tissue evidence="8">Leaf</tissue>
    </source>
</reference>
<dbReference type="Pfam" id="PF00010">
    <property type="entry name" value="HLH"/>
    <property type="match status" value="1"/>
</dbReference>
<proteinExistence type="predicted"/>
<evidence type="ECO:0000256" key="2">
    <source>
        <dbReference type="ARBA" id="ARBA00023015"/>
    </source>
</evidence>
<dbReference type="Pfam" id="PF23132">
    <property type="entry name" value="DUF7049"/>
    <property type="match status" value="1"/>
</dbReference>
<feature type="compositionally biased region" description="Polar residues" evidence="6">
    <location>
        <begin position="93"/>
        <end position="111"/>
    </location>
</feature>
<evidence type="ECO:0000256" key="6">
    <source>
        <dbReference type="SAM" id="MobiDB-lite"/>
    </source>
</evidence>
<dbReference type="InterPro" id="IPR045239">
    <property type="entry name" value="bHLH95_bHLH"/>
</dbReference>
<dbReference type="CDD" id="cd11393">
    <property type="entry name" value="bHLH_AtbHLH_like"/>
    <property type="match status" value="1"/>
</dbReference>
<sequence>MKASSCPNLNRETTSFPNFFTLFQDPDRHDNDTTTLNKRPKIDRGDHTEASEASPFKDILFSSFVSVEEMNEPGYPPDCWDQEDGQTLAKWPQSPNGSDSNASVGSNQFNPESPGIHASTLPWFDFFRNELEPPRFEQPLGSLSTSSVVDPLYHEHYSRSSFKRFSGSALGPPSTMNLKDKESVLATTTDHLASLKAQVEELTKTSIDLEVKVQLQLATEKEAANDHDHQEVSLFPDQRLDVRITHEAESTSQAKVIGLQVVWRGERNVMDSVTRILEFMRQVENASLLSVEVDAHSINPINIVRLRLRIEVNLEMEVRNLFPDDFSQQLAPPIELPHPTDQPQPSSSSSSTSSLYQIPTSQFITSLETKEAITKEAGTSQKPSAFKRFRPALGPSVMHNITAGVTKPNLQKRAITFLTFPSLIRIPGRKQGCRAMSSTQLHHMISERKRTRKLFESFQALKSLLPPGTKKDEASLLASTTDYLVSLKAQVDELDKRAKHLEEKVQLLTTKEDANDHQEASLSPNQRLDVRITEAAQALIIGLLSQTNLYPNPHFTPNQRNDDDRS</sequence>
<feature type="coiled-coil region" evidence="5">
    <location>
        <begin position="484"/>
        <end position="511"/>
    </location>
</feature>
<feature type="region of interest" description="Disordered" evidence="6">
    <location>
        <begin position="72"/>
        <end position="114"/>
    </location>
</feature>
<feature type="compositionally biased region" description="Basic and acidic residues" evidence="6">
    <location>
        <begin position="40"/>
        <end position="50"/>
    </location>
</feature>
<evidence type="ECO:0000313" key="8">
    <source>
        <dbReference type="EMBL" id="KAG5554849.1"/>
    </source>
</evidence>
<comment type="caution">
    <text evidence="8">The sequence shown here is derived from an EMBL/GenBank/DDBJ whole genome shotgun (WGS) entry which is preliminary data.</text>
</comment>
<feature type="coiled-coil region" evidence="5">
    <location>
        <begin position="185"/>
        <end position="212"/>
    </location>
</feature>
<dbReference type="EMBL" id="JACTNZ010000004">
    <property type="protein sequence ID" value="KAG5554849.1"/>
    <property type="molecule type" value="Genomic_DNA"/>
</dbReference>
<keyword evidence="5" id="KW-0175">Coiled coil</keyword>
<dbReference type="PANTHER" id="PTHR46665">
    <property type="entry name" value="TRANSCRIPTION FACTOR BHLH041-RELATED-RELATED"/>
    <property type="match status" value="1"/>
</dbReference>
<dbReference type="InterPro" id="IPR011598">
    <property type="entry name" value="bHLH_dom"/>
</dbReference>
<organism evidence="8 9">
    <name type="scientific">Rhododendron griersonianum</name>
    <dbReference type="NCBI Taxonomy" id="479676"/>
    <lineage>
        <taxon>Eukaryota</taxon>
        <taxon>Viridiplantae</taxon>
        <taxon>Streptophyta</taxon>
        <taxon>Embryophyta</taxon>
        <taxon>Tracheophyta</taxon>
        <taxon>Spermatophyta</taxon>
        <taxon>Magnoliopsida</taxon>
        <taxon>eudicotyledons</taxon>
        <taxon>Gunneridae</taxon>
        <taxon>Pentapetalae</taxon>
        <taxon>asterids</taxon>
        <taxon>Ericales</taxon>
        <taxon>Ericaceae</taxon>
        <taxon>Ericoideae</taxon>
        <taxon>Rhodoreae</taxon>
        <taxon>Rhododendron</taxon>
    </lineage>
</organism>
<dbReference type="PROSITE" id="PS50888">
    <property type="entry name" value="BHLH"/>
    <property type="match status" value="1"/>
</dbReference>
<dbReference type="GO" id="GO:0046983">
    <property type="term" value="F:protein dimerization activity"/>
    <property type="evidence" value="ECO:0007669"/>
    <property type="project" value="InterPro"/>
</dbReference>
<dbReference type="GO" id="GO:0005634">
    <property type="term" value="C:nucleus"/>
    <property type="evidence" value="ECO:0007669"/>
    <property type="project" value="UniProtKB-SubCell"/>
</dbReference>
<evidence type="ECO:0000256" key="3">
    <source>
        <dbReference type="ARBA" id="ARBA00023163"/>
    </source>
</evidence>
<keyword evidence="3" id="KW-0804">Transcription</keyword>
<dbReference type="InterPro" id="IPR055477">
    <property type="entry name" value="DUF7049"/>
</dbReference>
<feature type="region of interest" description="Disordered" evidence="6">
    <location>
        <begin position="329"/>
        <end position="355"/>
    </location>
</feature>
<name>A0AAV6KRE8_9ERIC</name>
<evidence type="ECO:0000256" key="1">
    <source>
        <dbReference type="ARBA" id="ARBA00004123"/>
    </source>
</evidence>
<accession>A0AAV6KRE8</accession>
<gene>
    <name evidence="8" type="ORF">RHGRI_012419</name>
</gene>
<dbReference type="Proteomes" id="UP000823749">
    <property type="component" value="Chromosome 4"/>
</dbReference>
<keyword evidence="2" id="KW-0805">Transcription regulation</keyword>
<dbReference type="PANTHER" id="PTHR46665:SF1">
    <property type="entry name" value="SPERMATOGENESIS- AND OOGENESIS-SPECIFIC BASIC HELIX-LOOP-HELIX-CONTAINING PROTEIN 1"/>
    <property type="match status" value="1"/>
</dbReference>
<dbReference type="InterPro" id="IPR036638">
    <property type="entry name" value="HLH_DNA-bd_sf"/>
</dbReference>
<dbReference type="InterPro" id="IPR044658">
    <property type="entry name" value="bHLH92/bHLH041-like"/>
</dbReference>
<keyword evidence="4" id="KW-0539">Nucleus</keyword>
<evidence type="ECO:0000313" key="9">
    <source>
        <dbReference type="Proteomes" id="UP000823749"/>
    </source>
</evidence>
<dbReference type="SMART" id="SM00353">
    <property type="entry name" value="HLH"/>
    <property type="match status" value="1"/>
</dbReference>
<feature type="domain" description="BHLH" evidence="7">
    <location>
        <begin position="438"/>
        <end position="487"/>
    </location>
</feature>
<evidence type="ECO:0000259" key="7">
    <source>
        <dbReference type="PROSITE" id="PS50888"/>
    </source>
</evidence>
<evidence type="ECO:0000256" key="4">
    <source>
        <dbReference type="ARBA" id="ARBA00023242"/>
    </source>
</evidence>